<evidence type="ECO:0000256" key="1">
    <source>
        <dbReference type="SAM" id="MobiDB-lite"/>
    </source>
</evidence>
<gene>
    <name evidence="2" type="ORF">HNR39_001224</name>
</gene>
<dbReference type="AlphaFoldDB" id="A0A840RM70"/>
<protein>
    <submittedName>
        <fullName evidence="2">Uncharacterized protein</fullName>
    </submittedName>
</protein>
<reference evidence="2 3" key="1">
    <citation type="submission" date="2020-08" db="EMBL/GenBank/DDBJ databases">
        <title>Genomic Encyclopedia of Type Strains, Phase IV (KMG-IV): sequencing the most valuable type-strain genomes for metagenomic binning, comparative biology and taxonomic classification.</title>
        <authorList>
            <person name="Goeker M."/>
        </authorList>
    </citation>
    <scope>NUCLEOTIDE SEQUENCE [LARGE SCALE GENOMIC DNA]</scope>
    <source>
        <strain evidence="2 3">DSM 23240</strain>
    </source>
</reference>
<feature type="region of interest" description="Disordered" evidence="1">
    <location>
        <begin position="1"/>
        <end position="20"/>
    </location>
</feature>
<keyword evidence="3" id="KW-1185">Reference proteome</keyword>
<accession>A0A840RM70</accession>
<organism evidence="2 3">
    <name type="scientific">Glaciimonas immobilis</name>
    <dbReference type="NCBI Taxonomy" id="728004"/>
    <lineage>
        <taxon>Bacteria</taxon>
        <taxon>Pseudomonadati</taxon>
        <taxon>Pseudomonadota</taxon>
        <taxon>Betaproteobacteria</taxon>
        <taxon>Burkholderiales</taxon>
        <taxon>Oxalobacteraceae</taxon>
        <taxon>Glaciimonas</taxon>
    </lineage>
</organism>
<dbReference type="RefSeq" id="WP_168054729.1">
    <property type="nucleotide sequence ID" value="NZ_JAAOZT010000006.1"/>
</dbReference>
<dbReference type="Proteomes" id="UP000571084">
    <property type="component" value="Unassembled WGS sequence"/>
</dbReference>
<evidence type="ECO:0000313" key="3">
    <source>
        <dbReference type="Proteomes" id="UP000571084"/>
    </source>
</evidence>
<dbReference type="EMBL" id="JACHHQ010000002">
    <property type="protein sequence ID" value="MBB5199397.1"/>
    <property type="molecule type" value="Genomic_DNA"/>
</dbReference>
<name>A0A840RM70_9BURK</name>
<comment type="caution">
    <text evidence="2">The sequence shown here is derived from an EMBL/GenBank/DDBJ whole genome shotgun (WGS) entry which is preliminary data.</text>
</comment>
<proteinExistence type="predicted"/>
<sequence>MNPEPIAHPNVNPHHKEGDAIPEVKSDVDNALDEALEESFPASDPVAITIANPPKKSIQKRAKVPYFETRVLVASKRASISPKIAPVHSNAVINFSTCCRSSHHLLGCESERQTLSMCDIHSAPTRSTA</sequence>
<evidence type="ECO:0000313" key="2">
    <source>
        <dbReference type="EMBL" id="MBB5199397.1"/>
    </source>
</evidence>